<dbReference type="InParanoid" id="F5YAF1"/>
<dbReference type="HOGENOM" id="CLU_1115369_0_0_12"/>
<feature type="domain" description="DUF4130" evidence="2">
    <location>
        <begin position="93"/>
        <end position="244"/>
    </location>
</feature>
<accession>F5YAF1</accession>
<dbReference type="STRING" id="545695.TREAZ_3119"/>
<dbReference type="Proteomes" id="UP000009222">
    <property type="component" value="Chromosome"/>
</dbReference>
<evidence type="ECO:0000256" key="1">
    <source>
        <dbReference type="SAM" id="MobiDB-lite"/>
    </source>
</evidence>
<evidence type="ECO:0000259" key="2">
    <source>
        <dbReference type="Pfam" id="PF13566"/>
    </source>
</evidence>
<protein>
    <recommendedName>
        <fullName evidence="2">DUF4130 domain-containing protein</fullName>
    </recommendedName>
</protein>
<dbReference type="AlphaFoldDB" id="F5YAF1"/>
<dbReference type="EMBL" id="CP001841">
    <property type="protein sequence ID" value="AEF81903.1"/>
    <property type="molecule type" value="Genomic_DNA"/>
</dbReference>
<dbReference type="OrthoDB" id="5290748at2"/>
<organism evidence="3 4">
    <name type="scientific">Leadbettera azotonutricia (strain ATCC BAA-888 / DSM 13862 / ZAS-9)</name>
    <name type="common">Treponema azotonutricium</name>
    <dbReference type="NCBI Taxonomy" id="545695"/>
    <lineage>
        <taxon>Bacteria</taxon>
        <taxon>Pseudomonadati</taxon>
        <taxon>Spirochaetota</taxon>
        <taxon>Spirochaetia</taxon>
        <taxon>Spirochaetales</taxon>
        <taxon>Breznakiellaceae</taxon>
        <taxon>Leadbettera</taxon>
    </lineage>
</organism>
<dbReference type="InterPro" id="IPR023875">
    <property type="entry name" value="DNA_repair_put"/>
</dbReference>
<dbReference type="InterPro" id="IPR025404">
    <property type="entry name" value="DUF4130"/>
</dbReference>
<gene>
    <name evidence="3" type="ordered locus">TREAZ_3119</name>
</gene>
<dbReference type="Pfam" id="PF13566">
    <property type="entry name" value="DUF4130"/>
    <property type="match status" value="1"/>
</dbReference>
<reference evidence="3 4" key="2">
    <citation type="journal article" date="2011" name="ISME J.">
        <title>RNA-seq reveals cooperative metabolic interactions between two termite-gut spirochete species in co-culture.</title>
        <authorList>
            <person name="Rosenthal A.Z."/>
            <person name="Matson E.G."/>
            <person name="Eldar A."/>
            <person name="Leadbetter J.R."/>
        </authorList>
    </citation>
    <scope>NUCLEOTIDE SEQUENCE [LARGE SCALE GENOMIC DNA]</scope>
    <source>
        <strain evidence="4">ATCC BAA-888 / DSM 13862 / ZAS-9</strain>
    </source>
</reference>
<dbReference type="RefSeq" id="WP_015712437.1">
    <property type="nucleotide sequence ID" value="NC_015577.1"/>
</dbReference>
<sequence>MRKSEEADQGQADLFEIQSRPSQKSGSDHSFLNLEDFDLETLKSLSLEAYTAALHACMSELPVERDIAQFIEKVIAAGGNDLASPEARTAAGKACLDRGAPSVLAVLNAAYKTSREIERLLGLLRFSPIDGGFYVARCAPDCFVLPALAEHFTLRFGDIPWAIIDEKRGLCLIRFAGEEARMESLDSEIVRPVKLQMPPFGAASGDAWENLWRLYHRSVNIENRKNLGLQRQLMPVRYWKYLPEANAKV</sequence>
<feature type="compositionally biased region" description="Polar residues" evidence="1">
    <location>
        <begin position="19"/>
        <end position="28"/>
    </location>
</feature>
<dbReference type="NCBIfam" id="TIGR03915">
    <property type="entry name" value="SAM_7_link_chp"/>
    <property type="match status" value="1"/>
</dbReference>
<feature type="region of interest" description="Disordered" evidence="1">
    <location>
        <begin position="1"/>
        <end position="28"/>
    </location>
</feature>
<evidence type="ECO:0000313" key="4">
    <source>
        <dbReference type="Proteomes" id="UP000009222"/>
    </source>
</evidence>
<dbReference type="KEGG" id="taz:TREAZ_3119"/>
<evidence type="ECO:0000313" key="3">
    <source>
        <dbReference type="EMBL" id="AEF81903.1"/>
    </source>
</evidence>
<dbReference type="eggNOG" id="ENOG5030JGI">
    <property type="taxonomic scope" value="Bacteria"/>
</dbReference>
<name>F5YAF1_LEAAZ</name>
<keyword evidence="4" id="KW-1185">Reference proteome</keyword>
<reference evidence="4" key="1">
    <citation type="submission" date="2009-12" db="EMBL/GenBank/DDBJ databases">
        <title>Complete sequence of Treponema azotonutricium strain ZAS-9.</title>
        <authorList>
            <person name="Tetu S.G."/>
            <person name="Matson E."/>
            <person name="Ren Q."/>
            <person name="Seshadri R."/>
            <person name="Elbourne L."/>
            <person name="Hassan K.A."/>
            <person name="Durkin A."/>
            <person name="Radune D."/>
            <person name="Mohamoud Y."/>
            <person name="Shay R."/>
            <person name="Jin S."/>
            <person name="Zhang X."/>
            <person name="Lucey K."/>
            <person name="Ballor N.R."/>
            <person name="Ottesen E."/>
            <person name="Rosenthal R."/>
            <person name="Allen A."/>
            <person name="Leadbetter J.R."/>
            <person name="Paulsen I.T."/>
        </authorList>
    </citation>
    <scope>NUCLEOTIDE SEQUENCE [LARGE SCALE GENOMIC DNA]</scope>
    <source>
        <strain evidence="4">ATCC BAA-888 / DSM 13862 / ZAS-9</strain>
    </source>
</reference>
<proteinExistence type="predicted"/>